<dbReference type="Proteomes" id="UP001523216">
    <property type="component" value="Unassembled WGS sequence"/>
</dbReference>
<evidence type="ECO:0000313" key="2">
    <source>
        <dbReference type="Proteomes" id="UP001523216"/>
    </source>
</evidence>
<proteinExistence type="predicted"/>
<organism evidence="1 2">
    <name type="scientific">Paractinoplanes hotanensis</name>
    <dbReference type="NCBI Taxonomy" id="2906497"/>
    <lineage>
        <taxon>Bacteria</taxon>
        <taxon>Bacillati</taxon>
        <taxon>Actinomycetota</taxon>
        <taxon>Actinomycetes</taxon>
        <taxon>Micromonosporales</taxon>
        <taxon>Micromonosporaceae</taxon>
        <taxon>Paractinoplanes</taxon>
    </lineage>
</organism>
<dbReference type="RefSeq" id="WP_251802518.1">
    <property type="nucleotide sequence ID" value="NZ_JAMQOL010000052.1"/>
</dbReference>
<gene>
    <name evidence="1" type="ORF">LXN57_34980</name>
</gene>
<comment type="caution">
    <text evidence="1">The sequence shown here is derived from an EMBL/GenBank/DDBJ whole genome shotgun (WGS) entry which is preliminary data.</text>
</comment>
<reference evidence="1 2" key="1">
    <citation type="submission" date="2022-06" db="EMBL/GenBank/DDBJ databases">
        <title>Actinoplanes abujensis sp. nov., isolated from Nigerian arid soil.</title>
        <authorList>
            <person name="Ding P."/>
        </authorList>
    </citation>
    <scope>NUCLEOTIDE SEQUENCE [LARGE SCALE GENOMIC DNA]</scope>
    <source>
        <strain evidence="2">TRM88002</strain>
    </source>
</reference>
<keyword evidence="2" id="KW-1185">Reference proteome</keyword>
<name>A0ABT0Y9R7_9ACTN</name>
<sequence>MSDQSTAVLAYLNEHRQQLRQSETQRSVLTNYLLAITAGLSGFIVQQQFARGTLAVALLIVGLGCTARCPRPSTTSEPNTTSPKPGR</sequence>
<protein>
    <submittedName>
        <fullName evidence="1">Uncharacterized protein</fullName>
    </submittedName>
</protein>
<dbReference type="EMBL" id="JAMQOL010000052">
    <property type="protein sequence ID" value="MCM4082786.1"/>
    <property type="molecule type" value="Genomic_DNA"/>
</dbReference>
<accession>A0ABT0Y9R7</accession>
<evidence type="ECO:0000313" key="1">
    <source>
        <dbReference type="EMBL" id="MCM4082786.1"/>
    </source>
</evidence>